<dbReference type="PANTHER" id="PTHR10242:SF2">
    <property type="entry name" value="N-GLYCOSYLASE_DNA LYASE"/>
    <property type="match status" value="1"/>
</dbReference>
<evidence type="ECO:0000256" key="11">
    <source>
        <dbReference type="ARBA" id="ARBA00025652"/>
    </source>
</evidence>
<dbReference type="EC" id="4.2.99.18" evidence="3"/>
<keyword evidence="6" id="KW-0234">DNA repair</keyword>
<feature type="domain" description="HhH-GPD" evidence="14">
    <location>
        <begin position="146"/>
        <end position="313"/>
    </location>
</feature>
<comment type="function">
    <text evidence="11">DNA repair enzyme that incises DNA at 8-oxoG residues. Excises 7,8-dihydro-8-oxoguanine and 2,6-diamino-4-hydroxy-5-N-methylformamidopyrimidine (FAPY) from damaged DNA. Has a beta-lyase activity that nicks DNA 3' to the lesion.</text>
</comment>
<evidence type="ECO:0000256" key="13">
    <source>
        <dbReference type="ARBA" id="ARBA00073127"/>
    </source>
</evidence>
<keyword evidence="4" id="KW-0227">DNA damage</keyword>
<dbReference type="InterPro" id="IPR052054">
    <property type="entry name" value="Oxidative_DNA_repair_enzyme"/>
</dbReference>
<evidence type="ECO:0000256" key="7">
    <source>
        <dbReference type="ARBA" id="ARBA00023239"/>
    </source>
</evidence>
<sequence length="323" mass="36482">MTRWYSFPCKIQELQLSITLVCGQSFRWRESSPGLWTNVLEGKLWTLRQDDSAVYYTVTDPDDASDALGSVTHLEAGDFSKHACSESDDKYEAVLRDYFQLDRANLTALYEHWGTADPNFRKVAVDFAGVRILRQDPVENLFSFICSSNNNITRISGMVEKLCSEYGKKLLECGGIDYYSFPSVKSLAGEGVEDRLRELGFGYRAKYIAQTASYIAENHSELWLYSLRDRPYLEAKAELMKLCGVGAKVADCVCLMSLDKSGAIPVDTHVWQIAAASYMPQLKQKKSLTDSTYQEIGNFFRDLWGDYAGWAHSVSVLFCLQAQ</sequence>
<dbReference type="Gene3D" id="3.30.310.40">
    <property type="match status" value="1"/>
</dbReference>
<evidence type="ECO:0000256" key="5">
    <source>
        <dbReference type="ARBA" id="ARBA00022801"/>
    </source>
</evidence>
<proteinExistence type="inferred from homology"/>
<dbReference type="Gene3D" id="1.10.340.30">
    <property type="entry name" value="Hypothetical protein, domain 2"/>
    <property type="match status" value="1"/>
</dbReference>
<evidence type="ECO:0000313" key="15">
    <source>
        <dbReference type="EMBL" id="KAK2191568.1"/>
    </source>
</evidence>
<dbReference type="Gene3D" id="1.10.1670.10">
    <property type="entry name" value="Helix-hairpin-Helix base-excision DNA repair enzymes (C-terminal)"/>
    <property type="match status" value="1"/>
</dbReference>
<dbReference type="PANTHER" id="PTHR10242">
    <property type="entry name" value="8-OXOGUANINE DNA GLYCOSYLASE"/>
    <property type="match status" value="1"/>
</dbReference>
<name>A0AAD9PB83_RIDPI</name>
<evidence type="ECO:0000256" key="1">
    <source>
        <dbReference type="ARBA" id="ARBA00004123"/>
    </source>
</evidence>
<evidence type="ECO:0000256" key="2">
    <source>
        <dbReference type="ARBA" id="ARBA00010679"/>
    </source>
</evidence>
<dbReference type="Proteomes" id="UP001209878">
    <property type="component" value="Unassembled WGS sequence"/>
</dbReference>
<evidence type="ECO:0000259" key="14">
    <source>
        <dbReference type="SMART" id="SM00478"/>
    </source>
</evidence>
<dbReference type="GO" id="GO:0003684">
    <property type="term" value="F:damaged DNA binding"/>
    <property type="evidence" value="ECO:0007669"/>
    <property type="project" value="InterPro"/>
</dbReference>
<evidence type="ECO:0000256" key="3">
    <source>
        <dbReference type="ARBA" id="ARBA00012720"/>
    </source>
</evidence>
<evidence type="ECO:0000313" key="16">
    <source>
        <dbReference type="Proteomes" id="UP001209878"/>
    </source>
</evidence>
<protein>
    <recommendedName>
        <fullName evidence="13">N-glycosylase/DNA lyase</fullName>
        <ecNumber evidence="3">4.2.99.18</ecNumber>
    </recommendedName>
</protein>
<comment type="catalytic activity">
    <reaction evidence="12">
        <text>2'-deoxyribonucleotide-(2'-deoxyribose 5'-phosphate)-2'-deoxyribonucleotide-DNA = a 3'-end 2'-deoxyribonucleotide-(2,3-dehydro-2,3-deoxyribose 5'-phosphate)-DNA + a 5'-end 5'-phospho-2'-deoxyribonucleoside-DNA + H(+)</text>
        <dbReference type="Rhea" id="RHEA:66592"/>
        <dbReference type="Rhea" id="RHEA-COMP:13180"/>
        <dbReference type="Rhea" id="RHEA-COMP:16897"/>
        <dbReference type="Rhea" id="RHEA-COMP:17067"/>
        <dbReference type="ChEBI" id="CHEBI:15378"/>
        <dbReference type="ChEBI" id="CHEBI:136412"/>
        <dbReference type="ChEBI" id="CHEBI:157695"/>
        <dbReference type="ChEBI" id="CHEBI:167181"/>
        <dbReference type="EC" id="4.2.99.18"/>
    </reaction>
</comment>
<dbReference type="InterPro" id="IPR012904">
    <property type="entry name" value="OGG_N"/>
</dbReference>
<dbReference type="GO" id="GO:0006285">
    <property type="term" value="P:base-excision repair, AP site formation"/>
    <property type="evidence" value="ECO:0007669"/>
    <property type="project" value="TreeGrafter"/>
</dbReference>
<dbReference type="AlphaFoldDB" id="A0AAD9PB83"/>
<evidence type="ECO:0000256" key="10">
    <source>
        <dbReference type="ARBA" id="ARBA00023295"/>
    </source>
</evidence>
<dbReference type="EMBL" id="JAODUO010000050">
    <property type="protein sequence ID" value="KAK2191568.1"/>
    <property type="molecule type" value="Genomic_DNA"/>
</dbReference>
<dbReference type="FunFam" id="1.10.340.30:FF:000006">
    <property type="entry name" value="N-glycosylase/DNA lyase isoform X2"/>
    <property type="match status" value="1"/>
</dbReference>
<dbReference type="GO" id="GO:0034039">
    <property type="term" value="F:8-oxo-7,8-dihydroguanine DNA N-glycosylase activity"/>
    <property type="evidence" value="ECO:0007669"/>
    <property type="project" value="TreeGrafter"/>
</dbReference>
<dbReference type="SUPFAM" id="SSF55945">
    <property type="entry name" value="TATA-box binding protein-like"/>
    <property type="match status" value="1"/>
</dbReference>
<evidence type="ECO:0000256" key="6">
    <source>
        <dbReference type="ARBA" id="ARBA00023204"/>
    </source>
</evidence>
<keyword evidence="9" id="KW-0511">Multifunctional enzyme</keyword>
<dbReference type="InterPro" id="IPR003265">
    <property type="entry name" value="HhH-GPD_domain"/>
</dbReference>
<dbReference type="GO" id="GO:0006289">
    <property type="term" value="P:nucleotide-excision repair"/>
    <property type="evidence" value="ECO:0007669"/>
    <property type="project" value="InterPro"/>
</dbReference>
<comment type="caution">
    <text evidence="15">The sequence shown here is derived from an EMBL/GenBank/DDBJ whole genome shotgun (WGS) entry which is preliminary data.</text>
</comment>
<dbReference type="InterPro" id="IPR011257">
    <property type="entry name" value="DNA_glycosylase"/>
</dbReference>
<keyword evidence="8" id="KW-0539">Nucleus</keyword>
<dbReference type="InterPro" id="IPR023170">
    <property type="entry name" value="HhH_base_excis_C"/>
</dbReference>
<keyword evidence="16" id="KW-1185">Reference proteome</keyword>
<keyword evidence="5" id="KW-0378">Hydrolase</keyword>
<dbReference type="GO" id="GO:0140078">
    <property type="term" value="F:class I DNA-(apurinic or apyrimidinic site) endonuclease activity"/>
    <property type="evidence" value="ECO:0007669"/>
    <property type="project" value="UniProtKB-EC"/>
</dbReference>
<evidence type="ECO:0000256" key="9">
    <source>
        <dbReference type="ARBA" id="ARBA00023268"/>
    </source>
</evidence>
<dbReference type="Pfam" id="PF00730">
    <property type="entry name" value="HhH-GPD"/>
    <property type="match status" value="1"/>
</dbReference>
<gene>
    <name evidence="15" type="ORF">NP493_51g05044</name>
</gene>
<evidence type="ECO:0000256" key="12">
    <source>
        <dbReference type="ARBA" id="ARBA00044632"/>
    </source>
</evidence>
<dbReference type="CDD" id="cd00056">
    <property type="entry name" value="ENDO3c"/>
    <property type="match status" value="1"/>
</dbReference>
<dbReference type="SUPFAM" id="SSF48150">
    <property type="entry name" value="DNA-glycosylase"/>
    <property type="match status" value="1"/>
</dbReference>
<keyword evidence="10" id="KW-0326">Glycosidase</keyword>
<dbReference type="GO" id="GO:0005634">
    <property type="term" value="C:nucleus"/>
    <property type="evidence" value="ECO:0007669"/>
    <property type="project" value="UniProtKB-SubCell"/>
</dbReference>
<dbReference type="FunFam" id="1.10.1670.10:FF:000005">
    <property type="entry name" value="N-glycosylase/DNA lyase OGG1"/>
    <property type="match status" value="1"/>
</dbReference>
<keyword evidence="7" id="KW-0456">Lyase</keyword>
<evidence type="ECO:0000256" key="4">
    <source>
        <dbReference type="ARBA" id="ARBA00022763"/>
    </source>
</evidence>
<dbReference type="Pfam" id="PF07934">
    <property type="entry name" value="OGG_N"/>
    <property type="match status" value="1"/>
</dbReference>
<accession>A0AAD9PB83</accession>
<dbReference type="SMART" id="SM00478">
    <property type="entry name" value="ENDO3c"/>
    <property type="match status" value="1"/>
</dbReference>
<comment type="subcellular location">
    <subcellularLocation>
        <location evidence="1">Nucleus</location>
    </subcellularLocation>
</comment>
<evidence type="ECO:0000256" key="8">
    <source>
        <dbReference type="ARBA" id="ARBA00023242"/>
    </source>
</evidence>
<reference evidence="15" key="1">
    <citation type="journal article" date="2023" name="Mol. Biol. Evol.">
        <title>Third-Generation Sequencing Reveals the Adaptive Role of the Epigenome in Three Deep-Sea Polychaetes.</title>
        <authorList>
            <person name="Perez M."/>
            <person name="Aroh O."/>
            <person name="Sun Y."/>
            <person name="Lan Y."/>
            <person name="Juniper S.K."/>
            <person name="Young C.R."/>
            <person name="Angers B."/>
            <person name="Qian P.Y."/>
        </authorList>
    </citation>
    <scope>NUCLEOTIDE SEQUENCE</scope>
    <source>
        <strain evidence="15">R07B-5</strain>
    </source>
</reference>
<comment type="similarity">
    <text evidence="2">Belongs to the type-1 OGG1 family.</text>
</comment>
<organism evidence="15 16">
    <name type="scientific">Ridgeia piscesae</name>
    <name type="common">Tubeworm</name>
    <dbReference type="NCBI Taxonomy" id="27915"/>
    <lineage>
        <taxon>Eukaryota</taxon>
        <taxon>Metazoa</taxon>
        <taxon>Spiralia</taxon>
        <taxon>Lophotrochozoa</taxon>
        <taxon>Annelida</taxon>
        <taxon>Polychaeta</taxon>
        <taxon>Sedentaria</taxon>
        <taxon>Canalipalpata</taxon>
        <taxon>Sabellida</taxon>
        <taxon>Siboglinidae</taxon>
        <taxon>Ridgeia</taxon>
    </lineage>
</organism>